<gene>
    <name evidence="1" type="ORF">PEDI_31360</name>
</gene>
<accession>A0AAN4W0D7</accession>
<protein>
    <submittedName>
        <fullName evidence="1">Uncharacterized protein</fullName>
    </submittedName>
</protein>
<proteinExistence type="predicted"/>
<name>A0AAN4W0D7_9BACT</name>
<keyword evidence="2" id="KW-1185">Reference proteome</keyword>
<dbReference type="EMBL" id="BQKE01000002">
    <property type="protein sequence ID" value="GJM62584.1"/>
    <property type="molecule type" value="Genomic_DNA"/>
</dbReference>
<evidence type="ECO:0000313" key="1">
    <source>
        <dbReference type="EMBL" id="GJM62584.1"/>
    </source>
</evidence>
<evidence type="ECO:0000313" key="2">
    <source>
        <dbReference type="Proteomes" id="UP001310022"/>
    </source>
</evidence>
<comment type="caution">
    <text evidence="1">The sequence shown here is derived from an EMBL/GenBank/DDBJ whole genome shotgun (WGS) entry which is preliminary data.</text>
</comment>
<organism evidence="1 2">
    <name type="scientific">Persicobacter diffluens</name>
    <dbReference type="NCBI Taxonomy" id="981"/>
    <lineage>
        <taxon>Bacteria</taxon>
        <taxon>Pseudomonadati</taxon>
        <taxon>Bacteroidota</taxon>
        <taxon>Cytophagia</taxon>
        <taxon>Cytophagales</taxon>
        <taxon>Persicobacteraceae</taxon>
        <taxon>Persicobacter</taxon>
    </lineage>
</organism>
<dbReference type="AlphaFoldDB" id="A0AAN4W0D7"/>
<reference evidence="1 2" key="1">
    <citation type="submission" date="2021-12" db="EMBL/GenBank/DDBJ databases">
        <title>Genome sequencing of bacteria with rrn-lacking chromosome and rrn-plasmid.</title>
        <authorList>
            <person name="Anda M."/>
            <person name="Iwasaki W."/>
        </authorList>
    </citation>
    <scope>NUCLEOTIDE SEQUENCE [LARGE SCALE GENOMIC DNA]</scope>
    <source>
        <strain evidence="1 2">NBRC 15940</strain>
    </source>
</reference>
<sequence>MKEDQTGTAQDNLLFFHCLISNEINALTEMEIYIYRLIHRPTEFKRRSIQNKLNQIQKRKERLKYLLDQTVSQAI</sequence>
<dbReference type="Proteomes" id="UP001310022">
    <property type="component" value="Unassembled WGS sequence"/>
</dbReference>